<feature type="domain" description="N-acetyltransferase" evidence="3">
    <location>
        <begin position="1"/>
        <end position="166"/>
    </location>
</feature>
<proteinExistence type="predicted"/>
<dbReference type="Pfam" id="PF00583">
    <property type="entry name" value="Acetyltransf_1"/>
    <property type="match status" value="1"/>
</dbReference>
<name>A0A317E1S7_9PROT</name>
<dbReference type="OrthoDB" id="3389160at2"/>
<keyword evidence="1 4" id="KW-0808">Transferase</keyword>
<evidence type="ECO:0000313" key="4">
    <source>
        <dbReference type="EMBL" id="PWR20591.1"/>
    </source>
</evidence>
<keyword evidence="2" id="KW-0012">Acyltransferase</keyword>
<evidence type="ECO:0000259" key="3">
    <source>
        <dbReference type="PROSITE" id="PS51186"/>
    </source>
</evidence>
<dbReference type="PANTHER" id="PTHR43877">
    <property type="entry name" value="AMINOALKYLPHOSPHONATE N-ACETYLTRANSFERASE-RELATED-RELATED"/>
    <property type="match status" value="1"/>
</dbReference>
<reference evidence="5" key="1">
    <citation type="submission" date="2018-05" db="EMBL/GenBank/DDBJ databases">
        <title>Zavarzinia sp. HR-AS.</title>
        <authorList>
            <person name="Lee Y."/>
            <person name="Jeon C.O."/>
        </authorList>
    </citation>
    <scope>NUCLEOTIDE SEQUENCE [LARGE SCALE GENOMIC DNA]</scope>
    <source>
        <strain evidence="5">DSM 1231</strain>
    </source>
</reference>
<dbReference type="InterPro" id="IPR050832">
    <property type="entry name" value="Bact_Acetyltransf"/>
</dbReference>
<dbReference type="Proteomes" id="UP000246077">
    <property type="component" value="Unassembled WGS sequence"/>
</dbReference>
<evidence type="ECO:0000313" key="5">
    <source>
        <dbReference type="Proteomes" id="UP000246077"/>
    </source>
</evidence>
<dbReference type="PANTHER" id="PTHR43877:SF2">
    <property type="entry name" value="AMINOALKYLPHOSPHONATE N-ACETYLTRANSFERASE-RELATED"/>
    <property type="match status" value="1"/>
</dbReference>
<comment type="caution">
    <text evidence="4">The sequence shown here is derived from an EMBL/GenBank/DDBJ whole genome shotgun (WGS) entry which is preliminary data.</text>
</comment>
<dbReference type="PROSITE" id="PS51186">
    <property type="entry name" value="GNAT"/>
    <property type="match status" value="1"/>
</dbReference>
<dbReference type="SUPFAM" id="SSF55729">
    <property type="entry name" value="Acyl-CoA N-acyltransferases (Nat)"/>
    <property type="match status" value="1"/>
</dbReference>
<keyword evidence="5" id="KW-1185">Reference proteome</keyword>
<organism evidence="4 5">
    <name type="scientific">Zavarzinia compransoris</name>
    <dbReference type="NCBI Taxonomy" id="1264899"/>
    <lineage>
        <taxon>Bacteria</taxon>
        <taxon>Pseudomonadati</taxon>
        <taxon>Pseudomonadota</taxon>
        <taxon>Alphaproteobacteria</taxon>
        <taxon>Rhodospirillales</taxon>
        <taxon>Zavarziniaceae</taxon>
        <taxon>Zavarzinia</taxon>
    </lineage>
</organism>
<dbReference type="EMBL" id="QGLF01000003">
    <property type="protein sequence ID" value="PWR20591.1"/>
    <property type="molecule type" value="Genomic_DNA"/>
</dbReference>
<dbReference type="GO" id="GO:0016747">
    <property type="term" value="F:acyltransferase activity, transferring groups other than amino-acyl groups"/>
    <property type="evidence" value="ECO:0007669"/>
    <property type="project" value="InterPro"/>
</dbReference>
<dbReference type="Gene3D" id="3.40.630.30">
    <property type="match status" value="1"/>
</dbReference>
<dbReference type="RefSeq" id="WP_109921235.1">
    <property type="nucleotide sequence ID" value="NZ_QGLF01000003.1"/>
</dbReference>
<gene>
    <name evidence="4" type="ORF">DKG75_11320</name>
</gene>
<evidence type="ECO:0000256" key="1">
    <source>
        <dbReference type="ARBA" id="ARBA00022679"/>
    </source>
</evidence>
<dbReference type="CDD" id="cd04301">
    <property type="entry name" value="NAT_SF"/>
    <property type="match status" value="1"/>
</dbReference>
<evidence type="ECO:0000256" key="2">
    <source>
        <dbReference type="ARBA" id="ARBA00023315"/>
    </source>
</evidence>
<protein>
    <submittedName>
        <fullName evidence="4">GNAT family N-acetyltransferase</fullName>
    </submittedName>
</protein>
<dbReference type="InterPro" id="IPR000182">
    <property type="entry name" value="GNAT_dom"/>
</dbReference>
<dbReference type="AlphaFoldDB" id="A0A317E1S7"/>
<dbReference type="InterPro" id="IPR016181">
    <property type="entry name" value="Acyl_CoA_acyltransferase"/>
</dbReference>
<accession>A0A317E1S7</accession>
<sequence>MEIVPLTADPETLEALAGLLAATVAAGGSVGFMHPLAPGDARAFWEQSFARPARVILGARIDGRLRATLTLDLCPWPNQPHRAELAKMMTAPAARGQGLATALIAAAEGEARRRGRWLLTLDTAAAGGAAGLYEKCGYIPCGRIPDFALKPRGGLTDTLLFYKRLN</sequence>